<feature type="compositionally biased region" description="Basic and acidic residues" evidence="1">
    <location>
        <begin position="508"/>
        <end position="519"/>
    </location>
</feature>
<proteinExistence type="predicted"/>
<feature type="compositionally biased region" description="Basic residues" evidence="1">
    <location>
        <begin position="1"/>
        <end position="18"/>
    </location>
</feature>
<evidence type="ECO:0000313" key="2">
    <source>
        <dbReference type="EMBL" id="KAK9870752.1"/>
    </source>
</evidence>
<feature type="region of interest" description="Disordered" evidence="1">
    <location>
        <begin position="496"/>
        <end position="519"/>
    </location>
</feature>
<evidence type="ECO:0000256" key="1">
    <source>
        <dbReference type="SAM" id="MobiDB-lite"/>
    </source>
</evidence>
<protein>
    <recommendedName>
        <fullName evidence="4">Protein stoned-A</fullName>
    </recommendedName>
</protein>
<dbReference type="EMBL" id="JARQZJ010000004">
    <property type="protein sequence ID" value="KAK9870752.1"/>
    <property type="molecule type" value="Genomic_DNA"/>
</dbReference>
<gene>
    <name evidence="2" type="ORF">WA026_009714</name>
</gene>
<feature type="compositionally biased region" description="Polar residues" evidence="1">
    <location>
        <begin position="110"/>
        <end position="119"/>
    </location>
</feature>
<sequence length="646" mass="72161">MHKITKGLKKKKKGKKSKHKEEELFKPEELEAYRREHQAHLEAGEVENEEWKKFHALTSGIDNVLQKTQEELSRIKETSFFQRVAPPSEVKEKEKKAAAEREALEKEFASTQETKNPEPTNLGIVELSESESEADEEEDDVFNTAYIDAIAAGEVKLAYIPESPKEETGDDPFDTSYAEKAILGPAVAKKGKKLVPIGAAVEVLTGRIQLPTCSTQRPVPNKRQILKERDLLLGSFDDNANSIDECIKDSDSVAKTLLDEDAPPNLSSEPIDLSKSLYIPSPVAPSSICEPVQKTGTTEDLEDDEFAQLAAESLNKEPVNKINVLPSVTPAVIGEIENSWDAFPEKKNYFEVEAEDLETEADPFDTTFAENILPGKAELKQIESEILNSNVEVKVKPQQEKLLHILKKLSISEDDTRGVRTESELKVIQIEHRDLLGGSNTDLSNLNRPLTPASQIDDNYIEYSDPFDTSIVETVKKPGQTELKFLEKELLTDLENSNNQNLSDDDFDPRAEEIPESSRERIVSRPDILNITSSKSVCFDASSLKEKDFIEIDTNSSKLSKPPTPFYVRKNSVPGSTTSNTSPDPFDTDTTFEEDVFKSDLNEHSSALETLNENNFFSNPVDDFDDIDTFDPFDTSIANNVISNNL</sequence>
<dbReference type="AlphaFoldDB" id="A0AAW1TRS3"/>
<organism evidence="2 3">
    <name type="scientific">Henosepilachna vigintioctopunctata</name>
    <dbReference type="NCBI Taxonomy" id="420089"/>
    <lineage>
        <taxon>Eukaryota</taxon>
        <taxon>Metazoa</taxon>
        <taxon>Ecdysozoa</taxon>
        <taxon>Arthropoda</taxon>
        <taxon>Hexapoda</taxon>
        <taxon>Insecta</taxon>
        <taxon>Pterygota</taxon>
        <taxon>Neoptera</taxon>
        <taxon>Endopterygota</taxon>
        <taxon>Coleoptera</taxon>
        <taxon>Polyphaga</taxon>
        <taxon>Cucujiformia</taxon>
        <taxon>Coccinelloidea</taxon>
        <taxon>Coccinellidae</taxon>
        <taxon>Epilachninae</taxon>
        <taxon>Epilachnini</taxon>
        <taxon>Henosepilachna</taxon>
    </lineage>
</organism>
<dbReference type="Proteomes" id="UP001431783">
    <property type="component" value="Unassembled WGS sequence"/>
</dbReference>
<reference evidence="2 3" key="1">
    <citation type="submission" date="2023-03" db="EMBL/GenBank/DDBJ databases">
        <title>Genome insight into feeding habits of ladybird beetles.</title>
        <authorList>
            <person name="Li H.-S."/>
            <person name="Huang Y.-H."/>
            <person name="Pang H."/>
        </authorList>
    </citation>
    <scope>NUCLEOTIDE SEQUENCE [LARGE SCALE GENOMIC DNA]</scope>
    <source>
        <strain evidence="2">SYSU_2023b</strain>
        <tissue evidence="2">Whole body</tissue>
    </source>
</reference>
<evidence type="ECO:0008006" key="4">
    <source>
        <dbReference type="Google" id="ProtNLM"/>
    </source>
</evidence>
<evidence type="ECO:0000313" key="3">
    <source>
        <dbReference type="Proteomes" id="UP001431783"/>
    </source>
</evidence>
<feature type="region of interest" description="Disordered" evidence="1">
    <location>
        <begin position="85"/>
        <end position="123"/>
    </location>
</feature>
<name>A0AAW1TRS3_9CUCU</name>
<feature type="compositionally biased region" description="Basic and acidic residues" evidence="1">
    <location>
        <begin position="89"/>
        <end position="108"/>
    </location>
</feature>
<keyword evidence="3" id="KW-1185">Reference proteome</keyword>
<accession>A0AAW1TRS3</accession>
<comment type="caution">
    <text evidence="2">The sequence shown here is derived from an EMBL/GenBank/DDBJ whole genome shotgun (WGS) entry which is preliminary data.</text>
</comment>
<feature type="region of interest" description="Disordered" evidence="1">
    <location>
        <begin position="1"/>
        <end position="25"/>
    </location>
</feature>
<feature type="region of interest" description="Disordered" evidence="1">
    <location>
        <begin position="571"/>
        <end position="591"/>
    </location>
</feature>